<dbReference type="GO" id="GO:0008276">
    <property type="term" value="F:protein methyltransferase activity"/>
    <property type="evidence" value="ECO:0007669"/>
    <property type="project" value="InterPro"/>
</dbReference>
<sequence>MTIRDALFEAKIKLDTAGIPSPWLDAELLLAHLLRQPRTYLTIYQNQPLNHVTIQQFNHLVMRRARGEPFAYLTGEKEFCGLSFAVNKHVLIPRSATEELVEAVIKEQRTTIREQGTVIRKSCTLIDVGTGSGCIAVTLALQLPSAHIIATDIAVQALAVARENAARHGVTDRIVFLQGDLLAPVLKTQTDRLIDCQTVLVANLPYVPAQTIAPNSDLSSEPRRALDGGPDGSRPYRRLFDQLRAKGDRWHPDCIAIEIENDAYGALLASAEWRSLQPGYAAERIGSTLLMRSIQQKPRFSRGSLKTENCQLITGTVPDQTLVLPTCKAQTNMSVCRRRWP</sequence>
<keyword evidence="1" id="KW-0489">Methyltransferase</keyword>
<feature type="domain" description="Methyltransferase" evidence="5">
    <location>
        <begin position="120"/>
        <end position="191"/>
    </location>
</feature>
<dbReference type="InterPro" id="IPR040758">
    <property type="entry name" value="PrmC_N"/>
</dbReference>
<dbReference type="GO" id="GO:0032259">
    <property type="term" value="P:methylation"/>
    <property type="evidence" value="ECO:0007669"/>
    <property type="project" value="UniProtKB-KW"/>
</dbReference>
<dbReference type="Proteomes" id="UP000176604">
    <property type="component" value="Unassembled WGS sequence"/>
</dbReference>
<evidence type="ECO:0000259" key="5">
    <source>
        <dbReference type="Pfam" id="PF13847"/>
    </source>
</evidence>
<dbReference type="Gene3D" id="1.10.8.10">
    <property type="entry name" value="DNA helicase RuvA subunit, C-terminal domain"/>
    <property type="match status" value="1"/>
</dbReference>
<keyword evidence="2" id="KW-0808">Transferase</keyword>
<evidence type="ECO:0000313" key="8">
    <source>
        <dbReference type="Proteomes" id="UP000176604"/>
    </source>
</evidence>
<protein>
    <submittedName>
        <fullName evidence="7">Uncharacterized protein</fullName>
    </submittedName>
</protein>
<dbReference type="SUPFAM" id="SSF53335">
    <property type="entry name" value="S-adenosyl-L-methionine-dependent methyltransferases"/>
    <property type="match status" value="1"/>
</dbReference>
<feature type="region of interest" description="Disordered" evidence="4">
    <location>
        <begin position="213"/>
        <end position="233"/>
    </location>
</feature>
<dbReference type="InterPro" id="IPR050320">
    <property type="entry name" value="N5-glutamine_MTase"/>
</dbReference>
<reference evidence="7 8" key="1">
    <citation type="journal article" date="2016" name="Nat. Commun.">
        <title>Thousands of microbial genomes shed light on interconnected biogeochemical processes in an aquifer system.</title>
        <authorList>
            <person name="Anantharaman K."/>
            <person name="Brown C.T."/>
            <person name="Hug L.A."/>
            <person name="Sharon I."/>
            <person name="Castelle C.J."/>
            <person name="Probst A.J."/>
            <person name="Thomas B.C."/>
            <person name="Singh A."/>
            <person name="Wilkins M.J."/>
            <person name="Karaoz U."/>
            <person name="Brodie E.L."/>
            <person name="Williams K.H."/>
            <person name="Hubbard S.S."/>
            <person name="Banfield J.F."/>
        </authorList>
    </citation>
    <scope>NUCLEOTIDE SEQUENCE [LARGE SCALE GENOMIC DNA]</scope>
</reference>
<comment type="caution">
    <text evidence="7">The sequence shown here is derived from an EMBL/GenBank/DDBJ whole genome shotgun (WGS) entry which is preliminary data.</text>
</comment>
<organism evidence="7 8">
    <name type="scientific">Candidatus Uhrbacteria bacterium RIFCSPHIGHO2_12_FULL_54_23</name>
    <dbReference type="NCBI Taxonomy" id="1802397"/>
    <lineage>
        <taxon>Bacteria</taxon>
        <taxon>Candidatus Uhriibacteriota</taxon>
    </lineage>
</organism>
<dbReference type="Gene3D" id="3.40.50.150">
    <property type="entry name" value="Vaccinia Virus protein VP39"/>
    <property type="match status" value="1"/>
</dbReference>
<evidence type="ECO:0000259" key="6">
    <source>
        <dbReference type="Pfam" id="PF17827"/>
    </source>
</evidence>
<keyword evidence="3" id="KW-0949">S-adenosyl-L-methionine</keyword>
<dbReference type="CDD" id="cd02440">
    <property type="entry name" value="AdoMet_MTases"/>
    <property type="match status" value="1"/>
</dbReference>
<proteinExistence type="predicted"/>
<dbReference type="InterPro" id="IPR029063">
    <property type="entry name" value="SAM-dependent_MTases_sf"/>
</dbReference>
<dbReference type="InterPro" id="IPR004556">
    <property type="entry name" value="HemK-like"/>
</dbReference>
<dbReference type="EMBL" id="MGEF01000027">
    <property type="protein sequence ID" value="OGL78651.1"/>
    <property type="molecule type" value="Genomic_DNA"/>
</dbReference>
<dbReference type="NCBIfam" id="TIGR00536">
    <property type="entry name" value="hemK_fam"/>
    <property type="match status" value="1"/>
</dbReference>
<dbReference type="PANTHER" id="PTHR18895">
    <property type="entry name" value="HEMK METHYLTRANSFERASE"/>
    <property type="match status" value="1"/>
</dbReference>
<dbReference type="STRING" id="1802397.A3J43_02375"/>
<accession>A0A1F7UK36</accession>
<feature type="domain" description="Release factor glutamine methyltransferase N-terminal" evidence="6">
    <location>
        <begin position="6"/>
        <end position="75"/>
    </location>
</feature>
<evidence type="ECO:0000256" key="2">
    <source>
        <dbReference type="ARBA" id="ARBA00022679"/>
    </source>
</evidence>
<dbReference type="Pfam" id="PF13847">
    <property type="entry name" value="Methyltransf_31"/>
    <property type="match status" value="1"/>
</dbReference>
<dbReference type="Pfam" id="PF17827">
    <property type="entry name" value="PrmC_N"/>
    <property type="match status" value="1"/>
</dbReference>
<dbReference type="AlphaFoldDB" id="A0A1F7UK36"/>
<evidence type="ECO:0000256" key="3">
    <source>
        <dbReference type="ARBA" id="ARBA00022691"/>
    </source>
</evidence>
<dbReference type="PANTHER" id="PTHR18895:SF74">
    <property type="entry name" value="MTRF1L RELEASE FACTOR GLUTAMINE METHYLTRANSFERASE"/>
    <property type="match status" value="1"/>
</dbReference>
<name>A0A1F7UK36_9BACT</name>
<evidence type="ECO:0000256" key="4">
    <source>
        <dbReference type="SAM" id="MobiDB-lite"/>
    </source>
</evidence>
<dbReference type="InterPro" id="IPR025714">
    <property type="entry name" value="Methyltranfer_dom"/>
</dbReference>
<evidence type="ECO:0000313" key="7">
    <source>
        <dbReference type="EMBL" id="OGL78651.1"/>
    </source>
</evidence>
<evidence type="ECO:0000256" key="1">
    <source>
        <dbReference type="ARBA" id="ARBA00022603"/>
    </source>
</evidence>
<gene>
    <name evidence="7" type="ORF">A3J43_02375</name>
</gene>